<keyword evidence="6" id="KW-0745">Spermidine biosynthesis</keyword>
<evidence type="ECO:0000256" key="11">
    <source>
        <dbReference type="PIRSR" id="PIRSR038941-1"/>
    </source>
</evidence>
<organism evidence="13 14">
    <name type="scientific">Desulfobulbus oralis</name>
    <dbReference type="NCBI Taxonomy" id="1986146"/>
    <lineage>
        <taxon>Bacteria</taxon>
        <taxon>Pseudomonadati</taxon>
        <taxon>Thermodesulfobacteriota</taxon>
        <taxon>Desulfobulbia</taxon>
        <taxon>Desulfobulbales</taxon>
        <taxon>Desulfobulbaceae</taxon>
        <taxon>Desulfobulbus</taxon>
    </lineage>
</organism>
<name>A0A2L1GM15_9BACT</name>
<keyword evidence="7" id="KW-0456">Lyase</keyword>
<dbReference type="SUPFAM" id="SSF51419">
    <property type="entry name" value="PLP-binding barrel"/>
    <property type="match status" value="1"/>
</dbReference>
<dbReference type="AlphaFoldDB" id="A0A2L1GM15"/>
<evidence type="ECO:0000256" key="9">
    <source>
        <dbReference type="ARBA" id="ARBA00047351"/>
    </source>
</evidence>
<dbReference type="PANTHER" id="PTHR43727">
    <property type="entry name" value="DIAMINOPIMELATE DECARBOXYLASE"/>
    <property type="match status" value="1"/>
</dbReference>
<keyword evidence="4" id="KW-0210">Decarboxylase</keyword>
<dbReference type="GO" id="GO:0008295">
    <property type="term" value="P:spermidine biosynthetic process"/>
    <property type="evidence" value="ECO:0007669"/>
    <property type="project" value="UniProtKB-KW"/>
</dbReference>
<dbReference type="EMBL" id="CP021255">
    <property type="protein sequence ID" value="AVD70688.1"/>
    <property type="molecule type" value="Genomic_DNA"/>
</dbReference>
<evidence type="ECO:0000256" key="10">
    <source>
        <dbReference type="ARBA" id="ARBA00047389"/>
    </source>
</evidence>
<dbReference type="EC" id="4.1.1.96" evidence="2"/>
<evidence type="ECO:0000256" key="6">
    <source>
        <dbReference type="ARBA" id="ARBA00023066"/>
    </source>
</evidence>
<dbReference type="PIRSF" id="PIRSF038941">
    <property type="entry name" value="NspC"/>
    <property type="match status" value="1"/>
</dbReference>
<dbReference type="GO" id="GO:0008836">
    <property type="term" value="F:diaminopimelate decarboxylase activity"/>
    <property type="evidence" value="ECO:0007669"/>
    <property type="project" value="TreeGrafter"/>
</dbReference>
<dbReference type="CDD" id="cd06829">
    <property type="entry name" value="PLPDE_III_CANSDC"/>
    <property type="match status" value="1"/>
</dbReference>
<feature type="domain" description="Orn/DAP/Arg decarboxylase 2 C-terminal" evidence="12">
    <location>
        <begin position="172"/>
        <end position="376"/>
    </location>
</feature>
<evidence type="ECO:0000256" key="5">
    <source>
        <dbReference type="ARBA" id="ARBA00022898"/>
    </source>
</evidence>
<sequence length="421" mass="45904">MRSGSLHGRSEPLRPALEGRRLAVTAFDGSKNCRFDPAGLERTPAFVVDLGLLRQNLSILARVRAATSCKILLALKCFALFRVFPLLAGTLDGVCCSSPHEARLGREEFGGEVHCFAAAFSDADIDELALSSDHLVFNSLAQKRRLLPRARKRAAQHGRRLAFGLRINPEHSEGAVPLYDPCAPGSRLGIRRRDFSPDALDGVSSLHWHNLCEQNADALERTVAAVEAHFSEFLPKMSFVNFGGGHHISRPDYDVEGLMAVIGRFQERWGVQVYLEPGEAVALNAGYLVASVLDVQPAAGGEAANVIVDTSVAAHMPDVLEMPYRPHIVGSAAPGTEAFPCTCRVGGLSCLAGDVAGDYAFPNMPACGERLVFTDMAIYTMVKTNTFNGVQLPDIVLFHPETKELELVRRFGYEDFRMRLS</sequence>
<dbReference type="Gene3D" id="3.20.20.10">
    <property type="entry name" value="Alanine racemase"/>
    <property type="match status" value="1"/>
</dbReference>
<evidence type="ECO:0000256" key="4">
    <source>
        <dbReference type="ARBA" id="ARBA00022793"/>
    </source>
</evidence>
<evidence type="ECO:0000256" key="8">
    <source>
        <dbReference type="ARBA" id="ARBA00025802"/>
    </source>
</evidence>
<evidence type="ECO:0000256" key="1">
    <source>
        <dbReference type="ARBA" id="ARBA00001933"/>
    </source>
</evidence>
<evidence type="ECO:0000256" key="7">
    <source>
        <dbReference type="ARBA" id="ARBA00023239"/>
    </source>
</evidence>
<evidence type="ECO:0000259" key="12">
    <source>
        <dbReference type="Pfam" id="PF00278"/>
    </source>
</evidence>
<feature type="binding site" evidence="11">
    <location>
        <position position="279"/>
    </location>
    <ligand>
        <name>substrate</name>
    </ligand>
</feature>
<evidence type="ECO:0000313" key="13">
    <source>
        <dbReference type="EMBL" id="AVD70688.1"/>
    </source>
</evidence>
<feature type="binding site" evidence="11">
    <location>
        <position position="318"/>
    </location>
    <ligand>
        <name>substrate</name>
    </ligand>
</feature>
<reference evidence="13 14" key="1">
    <citation type="journal article" date="2018" name="MBio">
        <title>Insights into the evolution of host association through the isolation and characterization of a novel human periodontal pathobiont, Desulfobulbus oralis.</title>
        <authorList>
            <person name="Cross K.L."/>
            <person name="Chirania P."/>
            <person name="Xiong W."/>
            <person name="Beall C.J."/>
            <person name="Elkins J.G."/>
            <person name="Giannone R.J."/>
            <person name="Griffen A.L."/>
            <person name="Guss A.M."/>
            <person name="Hettich R.L."/>
            <person name="Joshi S.S."/>
            <person name="Mokrzan E.M."/>
            <person name="Martin R.K."/>
            <person name="Zhulin I.B."/>
            <person name="Leys E.J."/>
            <person name="Podar M."/>
        </authorList>
    </citation>
    <scope>NUCLEOTIDE SEQUENCE [LARGE SCALE GENOMIC DNA]</scope>
    <source>
        <strain evidence="13 14">ORNL</strain>
    </source>
</reference>
<dbReference type="Proteomes" id="UP000239867">
    <property type="component" value="Chromosome"/>
</dbReference>
<proteinExistence type="inferred from homology"/>
<evidence type="ECO:0000313" key="14">
    <source>
        <dbReference type="Proteomes" id="UP000239867"/>
    </source>
</evidence>
<dbReference type="KEGG" id="deo:CAY53_03645"/>
<comment type="cofactor">
    <cofactor evidence="1">
        <name>pyridoxal 5'-phosphate</name>
        <dbReference type="ChEBI" id="CHEBI:597326"/>
    </cofactor>
</comment>
<evidence type="ECO:0000256" key="3">
    <source>
        <dbReference type="ARBA" id="ARBA00013633"/>
    </source>
</evidence>
<gene>
    <name evidence="13" type="ORF">CAY53_03645</name>
</gene>
<dbReference type="OrthoDB" id="9804410at2"/>
<keyword evidence="14" id="KW-1185">Reference proteome</keyword>
<comment type="catalytic activity">
    <reaction evidence="9">
        <text>carboxyspermidine + H(+) = spermidine + CO2</text>
        <dbReference type="Rhea" id="RHEA:34095"/>
        <dbReference type="ChEBI" id="CHEBI:15378"/>
        <dbReference type="ChEBI" id="CHEBI:16526"/>
        <dbReference type="ChEBI" id="CHEBI:57834"/>
        <dbReference type="ChEBI" id="CHEBI:65072"/>
        <dbReference type="EC" id="4.1.1.96"/>
    </reaction>
</comment>
<comment type="similarity">
    <text evidence="8">Belongs to the Orn/Lys/Arg decarboxylase class-II family. NspC subfamily.</text>
</comment>
<evidence type="ECO:0000256" key="2">
    <source>
        <dbReference type="ARBA" id="ARBA00012259"/>
    </source>
</evidence>
<comment type="catalytic activity">
    <reaction evidence="10">
        <text>carboxynorspermidine + H(+) = norspermidine + CO2</text>
        <dbReference type="Rhea" id="RHEA:34099"/>
        <dbReference type="ChEBI" id="CHEBI:15378"/>
        <dbReference type="ChEBI" id="CHEBI:16526"/>
        <dbReference type="ChEBI" id="CHEBI:57920"/>
        <dbReference type="ChEBI" id="CHEBI:65070"/>
        <dbReference type="EC" id="4.1.1.96"/>
    </reaction>
</comment>
<dbReference type="Gene3D" id="2.40.37.10">
    <property type="entry name" value="Lyase, Ornithine Decarboxylase, Chain A, domain 1"/>
    <property type="match status" value="1"/>
</dbReference>
<dbReference type="InterPro" id="IPR022643">
    <property type="entry name" value="De-COase2_C"/>
</dbReference>
<dbReference type="GO" id="GO:0009089">
    <property type="term" value="P:lysine biosynthetic process via diaminopimelate"/>
    <property type="evidence" value="ECO:0007669"/>
    <property type="project" value="TreeGrafter"/>
</dbReference>
<dbReference type="NCBIfam" id="TIGR01047">
    <property type="entry name" value="nspC"/>
    <property type="match status" value="1"/>
</dbReference>
<keyword evidence="5" id="KW-0663">Pyridoxal phosphate</keyword>
<dbReference type="InterPro" id="IPR005730">
    <property type="entry name" value="Nsp_de-COase"/>
</dbReference>
<dbReference type="InterPro" id="IPR009006">
    <property type="entry name" value="Ala_racemase/Decarboxylase_C"/>
</dbReference>
<dbReference type="InterPro" id="IPR029066">
    <property type="entry name" value="PLP-binding_barrel"/>
</dbReference>
<dbReference type="Pfam" id="PF00278">
    <property type="entry name" value="Orn_DAP_Arg_deC"/>
    <property type="match status" value="1"/>
</dbReference>
<dbReference type="SUPFAM" id="SSF50621">
    <property type="entry name" value="Alanine racemase C-terminal domain-like"/>
    <property type="match status" value="1"/>
</dbReference>
<dbReference type="GO" id="GO:0045312">
    <property type="term" value="P:nor-spermidine biosynthetic process"/>
    <property type="evidence" value="ECO:0007669"/>
    <property type="project" value="InterPro"/>
</dbReference>
<protein>
    <recommendedName>
        <fullName evidence="3">Carboxynorspermidine/carboxyspermidine decarboxylase</fullName>
        <ecNumber evidence="2">4.1.1.96</ecNumber>
    </recommendedName>
</protein>
<dbReference type="PANTHER" id="PTHR43727:SF1">
    <property type="entry name" value="CARBOXYNORSPERMIDINE_CARBOXYSPERMIDINE DECARBOXYLASE"/>
    <property type="match status" value="1"/>
</dbReference>
<accession>A0A2L1GM15</accession>